<proteinExistence type="predicted"/>
<evidence type="ECO:0000313" key="2">
    <source>
        <dbReference type="Proteomes" id="UP000232227"/>
    </source>
</evidence>
<reference evidence="1 2" key="1">
    <citation type="submission" date="2017-09" db="EMBL/GenBank/DDBJ databases">
        <title>SPAdes assembly of the Mesoplasma lactucae genome.</title>
        <authorList>
            <person name="Knight T.F."/>
            <person name="Rubinstein R."/>
            <person name="Citino T."/>
        </authorList>
    </citation>
    <scope>NUCLEOTIDE SEQUENCE [LARGE SCALE GENOMIC DNA]</scope>
    <source>
        <strain evidence="1 2">831-C4</strain>
    </source>
</reference>
<organism evidence="1 2">
    <name type="scientific">Mesoplasma lactucae ATCC 49193</name>
    <dbReference type="NCBI Taxonomy" id="81460"/>
    <lineage>
        <taxon>Bacteria</taxon>
        <taxon>Bacillati</taxon>
        <taxon>Mycoplasmatota</taxon>
        <taxon>Mollicutes</taxon>
        <taxon>Entomoplasmatales</taxon>
        <taxon>Entomoplasmataceae</taxon>
        <taxon>Mesoplasma</taxon>
    </lineage>
</organism>
<evidence type="ECO:0000313" key="1">
    <source>
        <dbReference type="EMBL" id="ATG97272.1"/>
    </source>
</evidence>
<keyword evidence="2" id="KW-1185">Reference proteome</keyword>
<dbReference type="Proteomes" id="UP000232227">
    <property type="component" value="Chromosome"/>
</dbReference>
<sequence>MIKELDKSGLEKLFKDDFVFKRVEPSFQKEMLAQIPTNKELNLDSVNDRRVAIEFLRYVEKKDFAELVKYEDELQLFLVIIAAINNRRNVTQSDLLTLTKIDMPFDNWNETILKDIKQTMFYELYIYMDKNGDIKDEMTNKLENKTLTNEDKKQAKSIADWCNKEVEFLDTTRNQVLAGTQFKNIFMKNEIINFYDQCLDTIKRRLKSQALGFSVASQS</sequence>
<dbReference type="AlphaFoldDB" id="A0A291IQY4"/>
<dbReference type="KEGG" id="mlac:CP520_00670"/>
<name>A0A291IQY4_9MOLU</name>
<accession>A0A291IQY4</accession>
<dbReference type="RefSeq" id="WP_096862560.1">
    <property type="nucleotide sequence ID" value="NZ_CP023668.1"/>
</dbReference>
<protein>
    <submittedName>
        <fullName evidence="1">Uncharacterized protein</fullName>
    </submittedName>
</protein>
<gene>
    <name evidence="1" type="ORF">CP520_00670</name>
</gene>
<dbReference type="EMBL" id="CP023668">
    <property type="protein sequence ID" value="ATG97272.1"/>
    <property type="molecule type" value="Genomic_DNA"/>
</dbReference>